<gene>
    <name evidence="1" type="primary">FOXG1.4</name>
    <name evidence="1" type="ORF">GBF38_012515</name>
</gene>
<name>A0ACB7EJU3_NIBAL</name>
<accession>A0ACB7EJU3</accession>
<dbReference type="EMBL" id="CM024794">
    <property type="protein sequence ID" value="KAG8002145.1"/>
    <property type="molecule type" value="Genomic_DNA"/>
</dbReference>
<dbReference type="Proteomes" id="UP000805704">
    <property type="component" value="Chromosome 6"/>
</dbReference>
<sequence>MLENLLNTLTWLFSNNMLYPKEDKENRILLYACRNCDYQQEADNSCIYVNKITHEVDELTQIIADVSQDPTLPRTEDHPCPNFLVGEDGTVYEGRGWGVVGAHAKGHNHDSLGIAFMGNYNSDAPSTEALSAVKQLLQSGVSQGFLQPDFVLMEDLKTSDRLFHKSSFSISSLLWRREGGMGDQESPSPSQKLRATHPEKSGPEGNFGAEKNCDNIKQCTKAETKSVTANGKREGNKGESKKSGAAEESVKPEKPPFSYNALIMMAIRQSPERRLTLNGIYEFIMNNFPYYRQNRQGWQNSIRHNLSLNKCFVKVPRHYDDPGKGNYWMLDPCSEDVFIGGTSGKLRRRAAAGSRSKLALKRGGGRLMSSSTATSVTLAAAGPFYWPVPPFLPLQTPVRTHLGAGTYLGSHPRLPNHGTSLVSQRSRLSSTSPADADRFVQTHQEMSYIGVSCAQSRRHQIGAACTAFSTSIPACTLPLSDPCSFNMISGQASYFYSHQIPCAATFSPCQEECAASKTSPGQFLSKNGHSDLGGCCNDFPNYCPQVNSSPPSSWNIEK</sequence>
<protein>
    <submittedName>
        <fullName evidence="1">Forkhead box protein G1</fullName>
    </submittedName>
</protein>
<proteinExistence type="predicted"/>
<evidence type="ECO:0000313" key="2">
    <source>
        <dbReference type="Proteomes" id="UP000805704"/>
    </source>
</evidence>
<reference evidence="1" key="1">
    <citation type="submission" date="2020-04" db="EMBL/GenBank/DDBJ databases">
        <title>A chromosome-scale assembly and high-density genetic map of the yellow drum (Nibea albiflora) genome.</title>
        <authorList>
            <person name="Xu D."/>
            <person name="Zhang W."/>
            <person name="Chen R."/>
            <person name="Tan P."/>
            <person name="Wang L."/>
            <person name="Song H."/>
            <person name="Tian L."/>
            <person name="Zhu Q."/>
            <person name="Wang B."/>
        </authorList>
    </citation>
    <scope>NUCLEOTIDE SEQUENCE</scope>
    <source>
        <strain evidence="1">ZJHYS-2018</strain>
    </source>
</reference>
<organism evidence="1 2">
    <name type="scientific">Nibea albiflora</name>
    <name type="common">Yellow drum</name>
    <name type="synonym">Corvina albiflora</name>
    <dbReference type="NCBI Taxonomy" id="240163"/>
    <lineage>
        <taxon>Eukaryota</taxon>
        <taxon>Metazoa</taxon>
        <taxon>Chordata</taxon>
        <taxon>Craniata</taxon>
        <taxon>Vertebrata</taxon>
        <taxon>Euteleostomi</taxon>
        <taxon>Actinopterygii</taxon>
        <taxon>Neopterygii</taxon>
        <taxon>Teleostei</taxon>
        <taxon>Neoteleostei</taxon>
        <taxon>Acanthomorphata</taxon>
        <taxon>Eupercaria</taxon>
        <taxon>Sciaenidae</taxon>
        <taxon>Nibea</taxon>
    </lineage>
</organism>
<evidence type="ECO:0000313" key="1">
    <source>
        <dbReference type="EMBL" id="KAG8002145.1"/>
    </source>
</evidence>
<keyword evidence="2" id="KW-1185">Reference proteome</keyword>
<comment type="caution">
    <text evidence="1">The sequence shown here is derived from an EMBL/GenBank/DDBJ whole genome shotgun (WGS) entry which is preliminary data.</text>
</comment>